<dbReference type="PANTHER" id="PTHR33835">
    <property type="entry name" value="YALI0C07656P"/>
    <property type="match status" value="1"/>
</dbReference>
<reference evidence="1 2" key="1">
    <citation type="journal article" date="2020" name="ISME J.">
        <title>Comparative genomics reveals insights into cyanobacterial evolution and habitat adaptation.</title>
        <authorList>
            <person name="Chen M.Y."/>
            <person name="Teng W.K."/>
            <person name="Zhao L."/>
            <person name="Hu C.X."/>
            <person name="Zhou Y.K."/>
            <person name="Han B.P."/>
            <person name="Song L.R."/>
            <person name="Shu W.S."/>
        </authorList>
    </citation>
    <scope>NUCLEOTIDE SEQUENCE [LARGE SCALE GENOMIC DNA]</scope>
    <source>
        <strain evidence="1 2">FACHB-838</strain>
    </source>
</reference>
<dbReference type="InterPro" id="IPR025638">
    <property type="entry name" value="DUF4336"/>
</dbReference>
<proteinExistence type="predicted"/>
<dbReference type="Proteomes" id="UP000623440">
    <property type="component" value="Unassembled WGS sequence"/>
</dbReference>
<dbReference type="Gene3D" id="3.60.15.10">
    <property type="entry name" value="Ribonuclease Z/Hydroxyacylglutathione hydrolase-like"/>
    <property type="match status" value="1"/>
</dbReference>
<organism evidence="1 2">
    <name type="scientific">Nostoc flagelliforme FACHB-838</name>
    <dbReference type="NCBI Taxonomy" id="2692904"/>
    <lineage>
        <taxon>Bacteria</taxon>
        <taxon>Bacillati</taxon>
        <taxon>Cyanobacteriota</taxon>
        <taxon>Cyanophyceae</taxon>
        <taxon>Nostocales</taxon>
        <taxon>Nostocaceae</taxon>
        <taxon>Nostoc</taxon>
    </lineage>
</organism>
<evidence type="ECO:0000313" key="2">
    <source>
        <dbReference type="Proteomes" id="UP000623440"/>
    </source>
</evidence>
<dbReference type="EMBL" id="JACJSI010000401">
    <property type="protein sequence ID" value="MBD2536169.1"/>
    <property type="molecule type" value="Genomic_DNA"/>
</dbReference>
<evidence type="ECO:0000313" key="1">
    <source>
        <dbReference type="EMBL" id="MBD2536169.1"/>
    </source>
</evidence>
<name>A0ABR8E385_9NOSO</name>
<comment type="caution">
    <text evidence="1">The sequence shown here is derived from an EMBL/GenBank/DDBJ whole genome shotgun (WGS) entry which is preliminary data.</text>
</comment>
<sequence length="236" mass="27020">MLKAIDTDLWVAEQPLKYFGLEVGTRMTVIRLTSGKLMVISPIEMDETTINELNQLGEVTYIVVPNLYHHLFVADFKLCYPRAKLWTVSGLERKRPDLQINQIISNRSIHAIDGVEYLLVQGFNTLGTSGCSPLNECVFFHVKSRTLIVTDTVFHFDDQCSPSVRLIAKLLGAYNQLRPSLLEKFATLDKVKVKRSIQQLLTWNFERVIMAHGSIIEQNGKPQFKTGYEWFLEMPL</sequence>
<dbReference type="InterPro" id="IPR036866">
    <property type="entry name" value="RibonucZ/Hydroxyglut_hydro"/>
</dbReference>
<dbReference type="PANTHER" id="PTHR33835:SF1">
    <property type="entry name" value="METALLO-BETA-LACTAMASE DOMAIN-CONTAINING PROTEIN"/>
    <property type="match status" value="1"/>
</dbReference>
<dbReference type="RefSeq" id="WP_190946924.1">
    <property type="nucleotide sequence ID" value="NZ_JACJSI010000401.1"/>
</dbReference>
<dbReference type="Pfam" id="PF14234">
    <property type="entry name" value="DUF4336"/>
    <property type="match status" value="1"/>
</dbReference>
<dbReference type="SUPFAM" id="SSF56281">
    <property type="entry name" value="Metallo-hydrolase/oxidoreductase"/>
    <property type="match status" value="1"/>
</dbReference>
<gene>
    <name evidence="1" type="ORF">H6G97_45420</name>
</gene>
<keyword evidence="2" id="KW-1185">Reference proteome</keyword>
<accession>A0ABR8E385</accession>
<protein>
    <submittedName>
        <fullName evidence="1">DUF4336 domain-containing protein</fullName>
    </submittedName>
</protein>